<evidence type="ECO:0000313" key="3">
    <source>
        <dbReference type="Proteomes" id="UP000317593"/>
    </source>
</evidence>
<evidence type="ECO:0000313" key="2">
    <source>
        <dbReference type="EMBL" id="SMO60584.1"/>
    </source>
</evidence>
<sequence>MVIIVGAGPIGLATAIELQRKGISSKIIERGSLVNSIFHYPKDMTFFSTSERLEIGEVPFISHNPKPTRREALEYYRRAAESYNLDVHLYEEVQAIDGEDEQFLVKTDHGQYAASKVVVATGFYDIARLMNIPGEELDKVRHYYDEAHAYAWQDVLVIGGGNSAVDAALETYRAHANVTLAVRDGHIKDTVKYWVKPDIENRIKNNEITGYFNTEVQEIKPDEVVLKTPDGIKTIPNDFVLAMTGYQPNFELMTRFGIALTDDSKRMPVYDDKTLETNRQGLYVAGVVCGGMDTNSLFIENTRIHAEHISNDISRKLATGQKKPSLT</sequence>
<dbReference type="NCBIfam" id="TIGR04018">
    <property type="entry name" value="Bthiol_YpdA"/>
    <property type="match status" value="1"/>
</dbReference>
<accession>A0A521CMB8</accession>
<dbReference type="OrthoDB" id="9778740at2"/>
<dbReference type="EMBL" id="FXTH01000006">
    <property type="protein sequence ID" value="SMO60584.1"/>
    <property type="molecule type" value="Genomic_DNA"/>
</dbReference>
<proteinExistence type="predicted"/>
<evidence type="ECO:0000256" key="1">
    <source>
        <dbReference type="ARBA" id="ARBA00023002"/>
    </source>
</evidence>
<keyword evidence="3" id="KW-1185">Reference proteome</keyword>
<dbReference type="Gene3D" id="3.50.50.60">
    <property type="entry name" value="FAD/NAD(P)-binding domain"/>
    <property type="match status" value="1"/>
</dbReference>
<dbReference type="GO" id="GO:0050660">
    <property type="term" value="F:flavin adenine dinucleotide binding"/>
    <property type="evidence" value="ECO:0007669"/>
    <property type="project" value="TreeGrafter"/>
</dbReference>
<dbReference type="SUPFAM" id="SSF51905">
    <property type="entry name" value="FAD/NAD(P)-binding domain"/>
    <property type="match status" value="1"/>
</dbReference>
<keyword evidence="1" id="KW-0560">Oxidoreductase</keyword>
<dbReference type="PANTHER" id="PTHR43539:SF4">
    <property type="entry name" value="BACILLIREDOXIN REDUCTASE BDR"/>
    <property type="match status" value="1"/>
</dbReference>
<dbReference type="InterPro" id="IPR036188">
    <property type="entry name" value="FAD/NAD-bd_sf"/>
</dbReference>
<name>A0A521CMB8_9BACT</name>
<dbReference type="AlphaFoldDB" id="A0A521CMB8"/>
<dbReference type="RefSeq" id="WP_142714195.1">
    <property type="nucleotide sequence ID" value="NZ_FXTH01000006.1"/>
</dbReference>
<dbReference type="PANTHER" id="PTHR43539">
    <property type="entry name" value="FLAVIN-BINDING MONOOXYGENASE-LIKE PROTEIN (AFU_ORTHOLOGUE AFUA_4G09220)"/>
    <property type="match status" value="1"/>
</dbReference>
<dbReference type="InterPro" id="IPR023856">
    <property type="entry name" value="Bdr"/>
</dbReference>
<dbReference type="Proteomes" id="UP000317593">
    <property type="component" value="Unassembled WGS sequence"/>
</dbReference>
<protein>
    <submittedName>
        <fullName evidence="2">Thioredoxin reductase (NADPH)</fullName>
    </submittedName>
</protein>
<organism evidence="2 3">
    <name type="scientific">Fodinibius sediminis</name>
    <dbReference type="NCBI Taxonomy" id="1214077"/>
    <lineage>
        <taxon>Bacteria</taxon>
        <taxon>Pseudomonadati</taxon>
        <taxon>Balneolota</taxon>
        <taxon>Balneolia</taxon>
        <taxon>Balneolales</taxon>
        <taxon>Balneolaceae</taxon>
        <taxon>Fodinibius</taxon>
    </lineage>
</organism>
<dbReference type="PRINTS" id="PR00469">
    <property type="entry name" value="PNDRDTASEII"/>
</dbReference>
<dbReference type="Pfam" id="PF13738">
    <property type="entry name" value="Pyr_redox_3"/>
    <property type="match status" value="1"/>
</dbReference>
<dbReference type="PRINTS" id="PR00368">
    <property type="entry name" value="FADPNR"/>
</dbReference>
<dbReference type="InterPro" id="IPR050982">
    <property type="entry name" value="Auxin_biosynth/cation_transpt"/>
</dbReference>
<gene>
    <name evidence="2" type="ORF">SAMN06265218_106213</name>
</gene>
<reference evidence="2 3" key="1">
    <citation type="submission" date="2017-05" db="EMBL/GenBank/DDBJ databases">
        <authorList>
            <person name="Varghese N."/>
            <person name="Submissions S."/>
        </authorList>
    </citation>
    <scope>NUCLEOTIDE SEQUENCE [LARGE SCALE GENOMIC DNA]</scope>
    <source>
        <strain evidence="2 3">DSM 21194</strain>
    </source>
</reference>
<dbReference type="GO" id="GO:0004497">
    <property type="term" value="F:monooxygenase activity"/>
    <property type="evidence" value="ECO:0007669"/>
    <property type="project" value="TreeGrafter"/>
</dbReference>